<sequence length="43" mass="4889">MFFLFYFWGDELGWGSAKDKLLVGGAILSVPFFSPWRLPVGVH</sequence>
<comment type="caution">
    <text evidence="1">The sequence shown here is derived from an EMBL/GenBank/DDBJ whole genome shotgun (WGS) entry which is preliminary data.</text>
</comment>
<dbReference type="EMBL" id="AALD02000046">
    <property type="protein sequence ID" value="EEQ09200.1"/>
    <property type="molecule type" value="Genomic_DNA"/>
</dbReference>
<organism evidence="1 2">
    <name type="scientific">Yersinia mollaretii (strain ATCC 43969 / DSM 18520 / CIP 103324 / CNY 7263 / WAIP 204)</name>
    <dbReference type="NCBI Taxonomy" id="349967"/>
    <lineage>
        <taxon>Bacteria</taxon>
        <taxon>Pseudomonadati</taxon>
        <taxon>Pseudomonadota</taxon>
        <taxon>Gammaproteobacteria</taxon>
        <taxon>Enterobacterales</taxon>
        <taxon>Yersiniaceae</taxon>
        <taxon>Yersinia</taxon>
    </lineage>
</organism>
<evidence type="ECO:0000313" key="2">
    <source>
        <dbReference type="Proteomes" id="UP000003027"/>
    </source>
</evidence>
<evidence type="ECO:0000313" key="1">
    <source>
        <dbReference type="EMBL" id="EEQ09200.1"/>
    </source>
</evidence>
<protein>
    <submittedName>
        <fullName evidence="1">Uncharacterized protein</fullName>
    </submittedName>
</protein>
<reference evidence="1" key="1">
    <citation type="submission" date="2008-12" db="EMBL/GenBank/DDBJ databases">
        <title>Annotation of the Yersinia mollaretii ATCC 43969 genome.</title>
        <authorList>
            <person name="Read T.D."/>
            <person name="Akmal A."/>
            <person name="Bishop-Lilly K."/>
            <person name="Chen P.E."/>
            <person name="Cook C."/>
            <person name="Kiley M.P."/>
            <person name="Lentz S."/>
            <person name="Mateczun A."/>
            <person name="Nagarajan N."/>
            <person name="Nolan N."/>
            <person name="Osborne B.I."/>
            <person name="Pop M."/>
            <person name="Sozhamannan S."/>
            <person name="Stewart A.C."/>
            <person name="Sulakvelidze A."/>
            <person name="Thomason B."/>
            <person name="Willner K."/>
            <person name="Zwick M.E."/>
        </authorList>
    </citation>
    <scope>NUCLEOTIDE SEQUENCE [LARGE SCALE GENOMIC DNA]</scope>
    <source>
        <strain evidence="1">ATCC 43969</strain>
    </source>
</reference>
<accession>A0ABP2EF19</accession>
<name>A0ABP2EF19_YERMW</name>
<gene>
    <name evidence="1" type="ORF">ymoll0001_31520</name>
</gene>
<dbReference type="Proteomes" id="UP000003027">
    <property type="component" value="Unassembled WGS sequence"/>
</dbReference>
<proteinExistence type="predicted"/>
<keyword evidence="2" id="KW-1185">Reference proteome</keyword>